<proteinExistence type="predicted"/>
<sequence>MVGQVRIRTMTIGQKMNSLHMELTGMGLITMTIRVLKISIIGLMFSIGGVPYGTIFTTVNSASSIPISNTGSRIEPVMG</sequence>
<dbReference type="KEGG" id="larg:LPA65_15510"/>
<keyword evidence="1" id="KW-0812">Transmembrane</keyword>
<evidence type="ECO:0000313" key="3">
    <source>
        <dbReference type="Proteomes" id="UP000281644"/>
    </source>
</evidence>
<keyword evidence="1" id="KW-0472">Membrane</keyword>
<dbReference type="EMBL" id="CP032752">
    <property type="protein sequence ID" value="AYJ37137.1"/>
    <property type="molecule type" value="Genomic_DNA"/>
</dbReference>
<keyword evidence="2" id="KW-0614">Plasmid</keyword>
<evidence type="ECO:0000256" key="1">
    <source>
        <dbReference type="SAM" id="Phobius"/>
    </source>
</evidence>
<dbReference type="AlphaFoldDB" id="A0AAN1Q4E2"/>
<name>A0AAN1Q4E2_9LACO</name>
<protein>
    <submittedName>
        <fullName evidence="2">Uncharacterized protein</fullName>
    </submittedName>
</protein>
<feature type="transmembrane region" description="Helical" evidence="1">
    <location>
        <begin position="21"/>
        <end position="47"/>
    </location>
</feature>
<geneLocation type="plasmid" evidence="2 3">
    <name>unnamed1</name>
</geneLocation>
<evidence type="ECO:0000313" key="2">
    <source>
        <dbReference type="EMBL" id="AYJ37137.1"/>
    </source>
</evidence>
<keyword evidence="1" id="KW-1133">Transmembrane helix</keyword>
<accession>A0AAN1Q4E2</accession>
<organism evidence="2 3">
    <name type="scientific">Lactiplantibacillus argentoratensis</name>
    <dbReference type="NCBI Taxonomy" id="271881"/>
    <lineage>
        <taxon>Bacteria</taxon>
        <taxon>Bacillati</taxon>
        <taxon>Bacillota</taxon>
        <taxon>Bacilli</taxon>
        <taxon>Lactobacillales</taxon>
        <taxon>Lactobacillaceae</taxon>
        <taxon>Lactiplantibacillus</taxon>
    </lineage>
</organism>
<reference evidence="2 3" key="1">
    <citation type="submission" date="2018-10" db="EMBL/GenBank/DDBJ databases">
        <title>Genome sequencing of Lactobacillus species.</title>
        <authorList>
            <person name="Baek C."/>
            <person name="Yi H."/>
        </authorList>
    </citation>
    <scope>NUCLEOTIDE SEQUENCE [LARGE SCALE GENOMIC DNA]</scope>
    <source>
        <strain evidence="2 3">DSM 16365</strain>
        <plasmid evidence="2 3">unnamed1</plasmid>
    </source>
</reference>
<gene>
    <name evidence="2" type="ORF">LPA65_15510</name>
</gene>
<dbReference type="Proteomes" id="UP000281644">
    <property type="component" value="Plasmid unnamed1"/>
</dbReference>